<evidence type="ECO:0000313" key="1">
    <source>
        <dbReference type="EMBL" id="MDE5417542.1"/>
    </source>
</evidence>
<dbReference type="Pfam" id="PF06082">
    <property type="entry name" value="YjbH"/>
    <property type="match status" value="1"/>
</dbReference>
<name>A0ABT5VQH2_9BACT</name>
<proteinExistence type="predicted"/>
<dbReference type="InterPro" id="IPR010344">
    <property type="entry name" value="YbjH"/>
</dbReference>
<protein>
    <submittedName>
        <fullName evidence="1">YjbH domain-containing protein</fullName>
    </submittedName>
</protein>
<dbReference type="Proteomes" id="UP001528920">
    <property type="component" value="Unassembled WGS sequence"/>
</dbReference>
<organism evidence="1 2">
    <name type="scientific">Paralabilibaculum antarcticum</name>
    <dbReference type="NCBI Taxonomy" id="2912572"/>
    <lineage>
        <taxon>Bacteria</taxon>
        <taxon>Pseudomonadati</taxon>
        <taxon>Bacteroidota</taxon>
        <taxon>Bacteroidia</taxon>
        <taxon>Marinilabiliales</taxon>
        <taxon>Marinifilaceae</taxon>
        <taxon>Paralabilibaculum</taxon>
    </lineage>
</organism>
<reference evidence="1 2" key="1">
    <citation type="submission" date="2022-01" db="EMBL/GenBank/DDBJ databases">
        <title>Labilibaculum sp. nov, a marine bacterium isolated from Antarctica.</title>
        <authorList>
            <person name="Dai W."/>
        </authorList>
    </citation>
    <scope>NUCLEOTIDE SEQUENCE [LARGE SCALE GENOMIC DNA]</scope>
    <source>
        <strain evidence="1 2">DW002</strain>
    </source>
</reference>
<comment type="caution">
    <text evidence="1">The sequence shown here is derived from an EMBL/GenBank/DDBJ whole genome shotgun (WGS) entry which is preliminary data.</text>
</comment>
<sequence length="242" mass="26926">MPNLTLEVRRFLSILFFVCLPAWLCAQATSGSIGLLNIPSAEMQKDGTFLFGANYLPQEFTPSRLSYDSGNYYLNLTFLPFMEVNYRMVLLQNAKTSKYTEQDRTFGLKLKLFKEKKILPAIAIGGGDIYSEHGDDVNKTFGSYYAVSSKNLKLKACNVGVTMGFGFNDSPASENTQVHGFFGGVSVTPSCLQQVSFVAEYDSNTLNVGATALLFKHLYLHAFVHDFENVVGGFAYKIYLKK</sequence>
<keyword evidence="2" id="KW-1185">Reference proteome</keyword>
<gene>
    <name evidence="1" type="ORF">L3049_05925</name>
</gene>
<accession>A0ABT5VQH2</accession>
<evidence type="ECO:0000313" key="2">
    <source>
        <dbReference type="Proteomes" id="UP001528920"/>
    </source>
</evidence>
<dbReference type="EMBL" id="JAKJSC010000001">
    <property type="protein sequence ID" value="MDE5417542.1"/>
    <property type="molecule type" value="Genomic_DNA"/>
</dbReference>
<dbReference type="RefSeq" id="WP_275108882.1">
    <property type="nucleotide sequence ID" value="NZ_JAKJSC010000001.1"/>
</dbReference>